<proteinExistence type="predicted"/>
<protein>
    <recommendedName>
        <fullName evidence="4">Lipoprotein</fullName>
    </recommendedName>
</protein>
<organism evidence="2 3">
    <name type="scientific">Stenotrophomonas nematodicola</name>
    <dbReference type="NCBI Taxonomy" id="2656746"/>
    <lineage>
        <taxon>Bacteria</taxon>
        <taxon>Pseudomonadati</taxon>
        <taxon>Pseudomonadota</taxon>
        <taxon>Gammaproteobacteria</taxon>
        <taxon>Lysobacterales</taxon>
        <taxon>Lysobacteraceae</taxon>
        <taxon>Stenotrophomonas</taxon>
    </lineage>
</organism>
<feature type="region of interest" description="Disordered" evidence="1">
    <location>
        <begin position="33"/>
        <end position="59"/>
    </location>
</feature>
<dbReference type="Proteomes" id="UP001605261">
    <property type="component" value="Unassembled WGS sequence"/>
</dbReference>
<gene>
    <name evidence="2" type="ORF">ACEU0G_002237</name>
</gene>
<dbReference type="RefSeq" id="WP_394161434.1">
    <property type="nucleotide sequence ID" value="NZ_JBHGCJ010000002.1"/>
</dbReference>
<evidence type="ECO:0000313" key="2">
    <source>
        <dbReference type="EMBL" id="MFG6108300.1"/>
    </source>
</evidence>
<accession>A0ABW7CTM6</accession>
<dbReference type="EMBL" id="JBHGCJ010000002">
    <property type="protein sequence ID" value="MFG6108300.1"/>
    <property type="molecule type" value="Genomic_DNA"/>
</dbReference>
<sequence length="223" mass="23061">MKANGFGGSVFAGAMGALLVACQPGGTPAPVGTAPVAVENSPQVSSPADVPSEAPSASSVEESSAIASFRKYCYDTQSDTAKVTRLIEVDALQPADEAASGYSRAPQRGRRQMYTLPSKGNGTSSFNLVINNVGVCGVQVSGEAAAVLEADIIKSFNAFRVPAPQNPAVRAGVFIPYGSSVSEQDVRRHGLINTMTSDAKSVAMVIYIPPLQAEEILANARGQ</sequence>
<dbReference type="PROSITE" id="PS51257">
    <property type="entry name" value="PROKAR_LIPOPROTEIN"/>
    <property type="match status" value="1"/>
</dbReference>
<reference evidence="2 3" key="1">
    <citation type="submission" date="2024-09" db="EMBL/GenBank/DDBJ databases">
        <authorList>
            <consortium name="All-Russian atlas of soil microorganisms"/>
            <consortium name="as a basis for the search for new antimicrobial producers and enzymes with unique properties"/>
            <person name="Sokolova E.A."/>
            <person name="Voronina E.N."/>
        </authorList>
    </citation>
    <scope>NUCLEOTIDE SEQUENCE [LARGE SCALE GENOMIC DNA]</scope>
    <source>
        <strain evidence="2 3">AF-22b-331.1</strain>
    </source>
</reference>
<evidence type="ECO:0000256" key="1">
    <source>
        <dbReference type="SAM" id="MobiDB-lite"/>
    </source>
</evidence>
<evidence type="ECO:0008006" key="4">
    <source>
        <dbReference type="Google" id="ProtNLM"/>
    </source>
</evidence>
<keyword evidence="3" id="KW-1185">Reference proteome</keyword>
<name>A0ABW7CTM6_9GAMM</name>
<evidence type="ECO:0000313" key="3">
    <source>
        <dbReference type="Proteomes" id="UP001605261"/>
    </source>
</evidence>
<comment type="caution">
    <text evidence="2">The sequence shown here is derived from an EMBL/GenBank/DDBJ whole genome shotgun (WGS) entry which is preliminary data.</text>
</comment>